<comment type="caution">
    <text evidence="1">The sequence shown here is derived from an EMBL/GenBank/DDBJ whole genome shotgun (WGS) entry which is preliminary data.</text>
</comment>
<dbReference type="InterPro" id="IPR027417">
    <property type="entry name" value="P-loop_NTPase"/>
</dbReference>
<name>A0A964BR32_9CYAN</name>
<dbReference type="Gene3D" id="3.30.420.240">
    <property type="match status" value="1"/>
</dbReference>
<gene>
    <name evidence="1" type="ORF">I4641_09455</name>
</gene>
<dbReference type="Gene3D" id="3.40.50.300">
    <property type="entry name" value="P-loop containing nucleotide triphosphate hydrolases"/>
    <property type="match status" value="1"/>
</dbReference>
<dbReference type="Proteomes" id="UP000729733">
    <property type="component" value="Unassembled WGS sequence"/>
</dbReference>
<accession>A0A964BR32</accession>
<dbReference type="AlphaFoldDB" id="A0A964BR32"/>
<proteinExistence type="predicted"/>
<evidence type="ECO:0000313" key="1">
    <source>
        <dbReference type="EMBL" id="MCC0177202.1"/>
    </source>
</evidence>
<dbReference type="RefSeq" id="WP_229640244.1">
    <property type="nucleotide sequence ID" value="NZ_JADWDC010000018.1"/>
</dbReference>
<organism evidence="1 2">
    <name type="scientific">Waterburya agarophytonicola KI4</name>
    <dbReference type="NCBI Taxonomy" id="2874699"/>
    <lineage>
        <taxon>Bacteria</taxon>
        <taxon>Bacillati</taxon>
        <taxon>Cyanobacteriota</taxon>
        <taxon>Cyanophyceae</taxon>
        <taxon>Pleurocapsales</taxon>
        <taxon>Hyellaceae</taxon>
        <taxon>Waterburya</taxon>
        <taxon>Waterburya agarophytonicola</taxon>
    </lineage>
</organism>
<evidence type="ECO:0008006" key="3">
    <source>
        <dbReference type="Google" id="ProtNLM"/>
    </source>
</evidence>
<evidence type="ECO:0000313" key="2">
    <source>
        <dbReference type="Proteomes" id="UP000729733"/>
    </source>
</evidence>
<reference evidence="1" key="1">
    <citation type="journal article" date="2021" name="Antonie Van Leeuwenhoek">
        <title>Draft genome and description of Waterburya agarophytonicola gen. nov. sp. nov. (Pleurocapsales, Cyanobacteria): a seaweed symbiont.</title>
        <authorList>
            <person name="Bonthond G."/>
            <person name="Shalygin S."/>
            <person name="Bayer T."/>
            <person name="Weinberger F."/>
        </authorList>
    </citation>
    <scope>NUCLEOTIDE SEQUENCE</scope>
    <source>
        <strain evidence="1">KI4</strain>
    </source>
</reference>
<sequence length="491" mass="55328">MPSLAQQSRLVKLLREKEALLNKTSDGLKRLPDTFLGFCDLVYIKAGSSKVKFSEVIFDYQIELTDYLLQDSLRGAVINKGRQLAITTLTSIILAYLACTKNGFVGAWISLSQRDASKVAQDIRDILTDIENAGYIRLESQSLLNIRVQNGGQLIFRPSSVDALRGYSVDILVGDEIAFNPNMEAIYAAAAPTLTTTNGRFWAISTPNTKEDWHCKLLQQHTPEDPEELSTRIVNQQETPFITFFNNNTGWGSVYLHWRANPRCLKVEQESELGFLGTMKQQLSLDDETIQREFNLSFTSSSEVFFKADVLNSMLIDELPSDIDYGLKFYGLDCSGLTGNDYMVLTIVSQCYNAITNNTYYVLHDMLRMNKGTLELAMFSIGEVIGLHEEPFYIGIEKNSMGCIYLDEIIRNNLVPETEGINTTRNNKVELLSRIRFLAETGKLKVWSGMKGYKQFTREFLNFKIDGSSSVNDDIPMSLAMLCQGISKYGL</sequence>
<keyword evidence="2" id="KW-1185">Reference proteome</keyword>
<dbReference type="EMBL" id="JADWDC010000018">
    <property type="protein sequence ID" value="MCC0177202.1"/>
    <property type="molecule type" value="Genomic_DNA"/>
</dbReference>
<dbReference type="Pfam" id="PF03237">
    <property type="entry name" value="Terminase_6N"/>
    <property type="match status" value="1"/>
</dbReference>
<protein>
    <recommendedName>
        <fullName evidence="3">Terminase large subunit</fullName>
    </recommendedName>
</protein>